<dbReference type="SUPFAM" id="SSF47240">
    <property type="entry name" value="Ferritin-like"/>
    <property type="match status" value="1"/>
</dbReference>
<evidence type="ECO:0008006" key="2">
    <source>
        <dbReference type="Google" id="ProtNLM"/>
    </source>
</evidence>
<name>A0A383D7A3_9ZZZZ</name>
<dbReference type="EMBL" id="UINC01214846">
    <property type="protein sequence ID" value="SVE40261.1"/>
    <property type="molecule type" value="Genomic_DNA"/>
</dbReference>
<gene>
    <name evidence="1" type="ORF">METZ01_LOCUS493115</name>
</gene>
<dbReference type="AlphaFoldDB" id="A0A383D7A3"/>
<dbReference type="GO" id="GO:0010124">
    <property type="term" value="P:phenylacetate catabolic process"/>
    <property type="evidence" value="ECO:0007669"/>
    <property type="project" value="InterPro"/>
</dbReference>
<dbReference type="PANTHER" id="PTHR30458:SF0">
    <property type="entry name" value="1,2-PHENYLACETYL-COA EPOXIDASE, SUBUNIT C"/>
    <property type="match status" value="1"/>
</dbReference>
<evidence type="ECO:0000313" key="1">
    <source>
        <dbReference type="EMBL" id="SVE40261.1"/>
    </source>
</evidence>
<dbReference type="InterPro" id="IPR012347">
    <property type="entry name" value="Ferritin-like"/>
</dbReference>
<sequence>MTKEEALLRYTLRLGDNALILGQRLIELVSHGPELEEEIANANLALDYLGQARMLYSYAGELEGKGRREDDFAFMRLEVEFCNLLLLEQPNGHFGDTIVRSVLFEEFYYLQLDALMRCHDERLGEIAARAIKEIRYHRRHNSQWLIRLGDG</sequence>
<feature type="non-terminal residue" evidence="1">
    <location>
        <position position="151"/>
    </location>
</feature>
<dbReference type="InterPro" id="IPR052703">
    <property type="entry name" value="Aromatic_CoA_ox/epox"/>
</dbReference>
<dbReference type="InterPro" id="IPR007814">
    <property type="entry name" value="PaaA_PaaC"/>
</dbReference>
<reference evidence="1" key="1">
    <citation type="submission" date="2018-05" db="EMBL/GenBank/DDBJ databases">
        <authorList>
            <person name="Lanie J.A."/>
            <person name="Ng W.-L."/>
            <person name="Kazmierczak K.M."/>
            <person name="Andrzejewski T.M."/>
            <person name="Davidsen T.M."/>
            <person name="Wayne K.J."/>
            <person name="Tettelin H."/>
            <person name="Glass J.I."/>
            <person name="Rusch D."/>
            <person name="Podicherti R."/>
            <person name="Tsui H.-C.T."/>
            <person name="Winkler M.E."/>
        </authorList>
    </citation>
    <scope>NUCLEOTIDE SEQUENCE</scope>
</reference>
<dbReference type="PANTHER" id="PTHR30458">
    <property type="entry name" value="PHENYLACETIC ACID DEGRADATION PROTEIN PAA"/>
    <property type="match status" value="1"/>
</dbReference>
<dbReference type="GO" id="GO:0005829">
    <property type="term" value="C:cytosol"/>
    <property type="evidence" value="ECO:0007669"/>
    <property type="project" value="TreeGrafter"/>
</dbReference>
<dbReference type="InterPro" id="IPR011882">
    <property type="entry name" value="PaaC"/>
</dbReference>
<dbReference type="Pfam" id="PF05138">
    <property type="entry name" value="PaaA_PaaC"/>
    <property type="match status" value="1"/>
</dbReference>
<organism evidence="1">
    <name type="scientific">marine metagenome</name>
    <dbReference type="NCBI Taxonomy" id="408172"/>
    <lineage>
        <taxon>unclassified sequences</taxon>
        <taxon>metagenomes</taxon>
        <taxon>ecological metagenomes</taxon>
    </lineage>
</organism>
<protein>
    <recommendedName>
        <fullName evidence="2">Phenylacetate-CoA oxygenase subunit PaaI</fullName>
    </recommendedName>
</protein>
<dbReference type="Gene3D" id="1.20.1260.10">
    <property type="match status" value="1"/>
</dbReference>
<dbReference type="NCBIfam" id="TIGR02158">
    <property type="entry name" value="PA_CoA_Oxy3"/>
    <property type="match status" value="1"/>
</dbReference>
<accession>A0A383D7A3</accession>
<dbReference type="InterPro" id="IPR009078">
    <property type="entry name" value="Ferritin-like_SF"/>
</dbReference>
<proteinExistence type="predicted"/>